<accession>A0A8J5YIV7</accession>
<dbReference type="AlphaFoldDB" id="A0A8J5YIV7"/>
<reference evidence="1 2" key="1">
    <citation type="journal article" date="2021" name="bioRxiv">
        <title>The Gossypium anomalum genome as a resource for cotton improvement and evolutionary analysis of hybrid incompatibility.</title>
        <authorList>
            <person name="Grover C.E."/>
            <person name="Yuan D."/>
            <person name="Arick M.A."/>
            <person name="Miller E.R."/>
            <person name="Hu G."/>
            <person name="Peterson D.G."/>
            <person name="Wendel J.F."/>
            <person name="Udall J.A."/>
        </authorList>
    </citation>
    <scope>NUCLEOTIDE SEQUENCE [LARGE SCALE GENOMIC DNA]</scope>
    <source>
        <strain evidence="1">JFW-Udall</strain>
        <tissue evidence="1">Leaf</tissue>
    </source>
</reference>
<evidence type="ECO:0000313" key="2">
    <source>
        <dbReference type="Proteomes" id="UP000701853"/>
    </source>
</evidence>
<gene>
    <name evidence="1" type="ORF">CXB51_013662</name>
</gene>
<evidence type="ECO:0000313" key="1">
    <source>
        <dbReference type="EMBL" id="KAG8490533.1"/>
    </source>
</evidence>
<protein>
    <submittedName>
        <fullName evidence="1">Uncharacterized protein</fullName>
    </submittedName>
</protein>
<keyword evidence="2" id="KW-1185">Reference proteome</keyword>
<name>A0A8J5YIV7_9ROSI</name>
<comment type="caution">
    <text evidence="1">The sequence shown here is derived from an EMBL/GenBank/DDBJ whole genome shotgun (WGS) entry which is preliminary data.</text>
</comment>
<dbReference type="EMBL" id="JAHUZN010000006">
    <property type="protein sequence ID" value="KAG8490533.1"/>
    <property type="molecule type" value="Genomic_DNA"/>
</dbReference>
<organism evidence="1 2">
    <name type="scientific">Gossypium anomalum</name>
    <dbReference type="NCBI Taxonomy" id="47600"/>
    <lineage>
        <taxon>Eukaryota</taxon>
        <taxon>Viridiplantae</taxon>
        <taxon>Streptophyta</taxon>
        <taxon>Embryophyta</taxon>
        <taxon>Tracheophyta</taxon>
        <taxon>Spermatophyta</taxon>
        <taxon>Magnoliopsida</taxon>
        <taxon>eudicotyledons</taxon>
        <taxon>Gunneridae</taxon>
        <taxon>Pentapetalae</taxon>
        <taxon>rosids</taxon>
        <taxon>malvids</taxon>
        <taxon>Malvales</taxon>
        <taxon>Malvaceae</taxon>
        <taxon>Malvoideae</taxon>
        <taxon>Gossypium</taxon>
    </lineage>
</organism>
<proteinExistence type="predicted"/>
<sequence length="30" mass="3581">MVSVWRKITLKGRREQGAMRVILLTPWNQL</sequence>
<dbReference type="Proteomes" id="UP000701853">
    <property type="component" value="Chromosome 6"/>
</dbReference>